<dbReference type="InterPro" id="IPR013783">
    <property type="entry name" value="Ig-like_fold"/>
</dbReference>
<reference evidence="14" key="3">
    <citation type="submission" date="2025-09" db="UniProtKB">
        <authorList>
            <consortium name="Ensembl"/>
        </authorList>
    </citation>
    <scope>IDENTIFICATION</scope>
</reference>
<feature type="compositionally biased region" description="Low complexity" evidence="11">
    <location>
        <begin position="372"/>
        <end position="387"/>
    </location>
</feature>
<keyword evidence="4" id="KW-0732">Signal</keyword>
<evidence type="ECO:0000256" key="8">
    <source>
        <dbReference type="ARBA" id="ARBA00023170"/>
    </source>
</evidence>
<keyword evidence="9" id="KW-0325">Glycoprotein</keyword>
<evidence type="ECO:0000313" key="14">
    <source>
        <dbReference type="Ensembl" id="ENSAOCP00000074942.1"/>
    </source>
</evidence>
<dbReference type="AlphaFoldDB" id="A0AAQ6ACX8"/>
<keyword evidence="3 12" id="KW-0812">Transmembrane</keyword>
<keyword evidence="6 12" id="KW-0472">Membrane</keyword>
<keyword evidence="8" id="KW-0675">Receptor</keyword>
<evidence type="ECO:0000259" key="13">
    <source>
        <dbReference type="PROSITE" id="PS50835"/>
    </source>
</evidence>
<dbReference type="InterPro" id="IPR003599">
    <property type="entry name" value="Ig_sub"/>
</dbReference>
<evidence type="ECO:0000256" key="9">
    <source>
        <dbReference type="ARBA" id="ARBA00023180"/>
    </source>
</evidence>
<dbReference type="GO" id="GO:0006955">
    <property type="term" value="P:immune response"/>
    <property type="evidence" value="ECO:0007669"/>
    <property type="project" value="TreeGrafter"/>
</dbReference>
<evidence type="ECO:0000256" key="12">
    <source>
        <dbReference type="SAM" id="Phobius"/>
    </source>
</evidence>
<feature type="domain" description="Ig-like" evidence="13">
    <location>
        <begin position="75"/>
        <end position="167"/>
    </location>
</feature>
<dbReference type="GO" id="GO:0007166">
    <property type="term" value="P:cell surface receptor signaling pathway"/>
    <property type="evidence" value="ECO:0007669"/>
    <property type="project" value="TreeGrafter"/>
</dbReference>
<dbReference type="InterPro" id="IPR007110">
    <property type="entry name" value="Ig-like_dom"/>
</dbReference>
<dbReference type="GO" id="GO:0071222">
    <property type="term" value="P:cellular response to lipopolysaccharide"/>
    <property type="evidence" value="ECO:0007669"/>
    <property type="project" value="TreeGrafter"/>
</dbReference>
<dbReference type="Gene3D" id="2.60.40.10">
    <property type="entry name" value="Immunoglobulins"/>
    <property type="match status" value="2"/>
</dbReference>
<comment type="subcellular location">
    <subcellularLocation>
        <location evidence="1">Cell membrane</location>
        <topology evidence="1">Single-pass type I membrane protein</topology>
    </subcellularLocation>
</comment>
<dbReference type="GO" id="GO:0031295">
    <property type="term" value="P:T cell costimulation"/>
    <property type="evidence" value="ECO:0007669"/>
    <property type="project" value="TreeGrafter"/>
</dbReference>
<keyword evidence="10" id="KW-0393">Immunoglobulin domain</keyword>
<feature type="transmembrane region" description="Helical" evidence="12">
    <location>
        <begin position="279"/>
        <end position="300"/>
    </location>
</feature>
<keyword evidence="7" id="KW-1015">Disulfide bond</keyword>
<reference evidence="14 15" key="1">
    <citation type="submission" date="2022-01" db="EMBL/GenBank/DDBJ databases">
        <title>A chromosome-scale genome assembly of the false clownfish, Amphiprion ocellaris.</title>
        <authorList>
            <person name="Ryu T."/>
        </authorList>
    </citation>
    <scope>NUCLEOTIDE SEQUENCE [LARGE SCALE GENOMIC DNA]</scope>
</reference>
<dbReference type="SMART" id="SM00408">
    <property type="entry name" value="IGc2"/>
    <property type="match status" value="1"/>
</dbReference>
<name>A0AAQ6ACX8_AMPOC</name>
<protein>
    <recommendedName>
        <fullName evidence="13">Ig-like domain-containing protein</fullName>
    </recommendedName>
</protein>
<feature type="compositionally biased region" description="Polar residues" evidence="11">
    <location>
        <begin position="359"/>
        <end position="369"/>
    </location>
</feature>
<dbReference type="GO" id="GO:0009897">
    <property type="term" value="C:external side of plasma membrane"/>
    <property type="evidence" value="ECO:0007669"/>
    <property type="project" value="TreeGrafter"/>
</dbReference>
<keyword evidence="15" id="KW-1185">Reference proteome</keyword>
<organism evidence="14 15">
    <name type="scientific">Amphiprion ocellaris</name>
    <name type="common">Clown anemonefish</name>
    <dbReference type="NCBI Taxonomy" id="80972"/>
    <lineage>
        <taxon>Eukaryota</taxon>
        <taxon>Metazoa</taxon>
        <taxon>Chordata</taxon>
        <taxon>Craniata</taxon>
        <taxon>Vertebrata</taxon>
        <taxon>Euteleostomi</taxon>
        <taxon>Actinopterygii</taxon>
        <taxon>Neopterygii</taxon>
        <taxon>Teleostei</taxon>
        <taxon>Neoteleostei</taxon>
        <taxon>Acanthomorphata</taxon>
        <taxon>Ovalentaria</taxon>
        <taxon>Pomacentridae</taxon>
        <taxon>Amphiprion</taxon>
    </lineage>
</organism>
<dbReference type="Proteomes" id="UP001501940">
    <property type="component" value="Chromosome 23"/>
</dbReference>
<dbReference type="Pfam" id="PF07686">
    <property type="entry name" value="V-set"/>
    <property type="match status" value="1"/>
</dbReference>
<evidence type="ECO:0000256" key="2">
    <source>
        <dbReference type="ARBA" id="ARBA00022475"/>
    </source>
</evidence>
<evidence type="ECO:0000256" key="1">
    <source>
        <dbReference type="ARBA" id="ARBA00004251"/>
    </source>
</evidence>
<evidence type="ECO:0000256" key="11">
    <source>
        <dbReference type="SAM" id="MobiDB-lite"/>
    </source>
</evidence>
<feature type="compositionally biased region" description="Polar residues" evidence="11">
    <location>
        <begin position="340"/>
        <end position="350"/>
    </location>
</feature>
<dbReference type="InterPro" id="IPR036179">
    <property type="entry name" value="Ig-like_dom_sf"/>
</dbReference>
<dbReference type="GO" id="GO:0042130">
    <property type="term" value="P:negative regulation of T cell proliferation"/>
    <property type="evidence" value="ECO:0007669"/>
    <property type="project" value="TreeGrafter"/>
</dbReference>
<reference evidence="14" key="2">
    <citation type="submission" date="2025-08" db="UniProtKB">
        <authorList>
            <consortium name="Ensembl"/>
        </authorList>
    </citation>
    <scope>IDENTIFICATION</scope>
</reference>
<dbReference type="InterPro" id="IPR051713">
    <property type="entry name" value="T-cell_Activation_Regulation"/>
</dbReference>
<keyword evidence="2" id="KW-1003">Cell membrane</keyword>
<dbReference type="SMART" id="SM00409">
    <property type="entry name" value="IG"/>
    <property type="match status" value="1"/>
</dbReference>
<gene>
    <name evidence="14" type="primary">NBN</name>
</gene>
<evidence type="ECO:0000313" key="15">
    <source>
        <dbReference type="Proteomes" id="UP001501940"/>
    </source>
</evidence>
<dbReference type="PROSITE" id="PS50835">
    <property type="entry name" value="IG_LIKE"/>
    <property type="match status" value="1"/>
</dbReference>
<dbReference type="PANTHER" id="PTHR25466">
    <property type="entry name" value="T-LYMPHOCYTE ACTIVATION ANTIGEN"/>
    <property type="match status" value="1"/>
</dbReference>
<dbReference type="PANTHER" id="PTHR25466:SF9">
    <property type="entry name" value="FIBRONECTIN TYPE-III DOMAIN-CONTAINING PROTEIN"/>
    <property type="match status" value="1"/>
</dbReference>
<proteinExistence type="predicted"/>
<dbReference type="GO" id="GO:0042102">
    <property type="term" value="P:positive regulation of T cell proliferation"/>
    <property type="evidence" value="ECO:0007669"/>
    <property type="project" value="TreeGrafter"/>
</dbReference>
<dbReference type="SMART" id="SM00406">
    <property type="entry name" value="IGv"/>
    <property type="match status" value="1"/>
</dbReference>
<dbReference type="InterPro" id="IPR013106">
    <property type="entry name" value="Ig_V-set"/>
</dbReference>
<dbReference type="SUPFAM" id="SSF48726">
    <property type="entry name" value="Immunoglobulin"/>
    <property type="match status" value="1"/>
</dbReference>
<evidence type="ECO:0000256" key="3">
    <source>
        <dbReference type="ARBA" id="ARBA00022692"/>
    </source>
</evidence>
<sequence>MCRSLGYQRTITKTGSSVTSPLQCQNVNMKQHHQLFRLSLFFSFRSCVFLVAAVFSGSTDASTHNKPKKIMAIVGESVILPCNVTLSDDLPTIEWSKDGQSPNIIFLYRDGCETFEMKHLDFRFRTNLLMTELKHGNLSLRISNLQPSDEGRYQCMVLQKKQRKVVSTLELVVGAVSEPKLSVVQGEDGVLTVQCELKHCRSSPPEIVFLDDQGKEMSAENPKTVPHTGECFSITRRMTAANRFNFSITCRVLHSEMNKIRDTKIYIPEICKTSCTQNIPIVVTVVTIGLICFIAAVLYIKYPNFESCCHVNQANHDRCAELLRENAELKFTLQGLIQQHSRSTIGSRSPPSERCLTPGPTTEKSTHGSCPSLLTTKAAAAAPPASQQKHRGRSRSVSEPQPQSSGAKTQRRNTISHNRFSPLEDLSEDSELLISGGEER</sequence>
<evidence type="ECO:0000256" key="10">
    <source>
        <dbReference type="ARBA" id="ARBA00023319"/>
    </source>
</evidence>
<keyword evidence="5 12" id="KW-1133">Transmembrane helix</keyword>
<dbReference type="FunFam" id="2.60.40.10:FF:000142">
    <property type="entry name" value="V-set domain-containing T-cell activation inhibitor 1"/>
    <property type="match status" value="1"/>
</dbReference>
<evidence type="ECO:0000256" key="7">
    <source>
        <dbReference type="ARBA" id="ARBA00023157"/>
    </source>
</evidence>
<dbReference type="InterPro" id="IPR003598">
    <property type="entry name" value="Ig_sub2"/>
</dbReference>
<feature type="region of interest" description="Disordered" evidence="11">
    <location>
        <begin position="340"/>
        <end position="440"/>
    </location>
</feature>
<dbReference type="Ensembl" id="ENSAOCT00000080695.1">
    <property type="protein sequence ID" value="ENSAOCP00000074942.1"/>
    <property type="gene ID" value="ENSAOCG00000031424.1"/>
</dbReference>
<evidence type="ECO:0000256" key="6">
    <source>
        <dbReference type="ARBA" id="ARBA00023136"/>
    </source>
</evidence>
<evidence type="ECO:0000256" key="4">
    <source>
        <dbReference type="ARBA" id="ARBA00022729"/>
    </source>
</evidence>
<dbReference type="GeneTree" id="ENSGT01050000244843"/>
<evidence type="ECO:0000256" key="5">
    <source>
        <dbReference type="ARBA" id="ARBA00022989"/>
    </source>
</evidence>
<feature type="compositionally biased region" description="Polar residues" evidence="11">
    <location>
        <begin position="395"/>
        <end position="419"/>
    </location>
</feature>
<accession>A0AAQ6ACX8</accession>